<name>A0ABX0LZU3_9BURK</name>
<comment type="caution">
    <text evidence="1">The sequence shown here is derived from an EMBL/GenBank/DDBJ whole genome shotgun (WGS) entry which is preliminary data.</text>
</comment>
<sequence>MTINSTTSTSEIPATARPASISGGFAEQIKAAGGRLGAAVALLSVIDILPAVERRAILETCVSLAADATRDLAAFVGSAA</sequence>
<gene>
    <name evidence="1" type="ORF">F1609_07950</name>
</gene>
<accession>A0ABX0LZU3</accession>
<evidence type="ECO:0000313" key="1">
    <source>
        <dbReference type="EMBL" id="NHZ40092.1"/>
    </source>
</evidence>
<dbReference type="RefSeq" id="WP_167075939.1">
    <property type="nucleotide sequence ID" value="NZ_VVIW01000003.1"/>
</dbReference>
<dbReference type="Proteomes" id="UP000819052">
    <property type="component" value="Unassembled WGS sequence"/>
</dbReference>
<keyword evidence="2" id="KW-1185">Reference proteome</keyword>
<dbReference type="EMBL" id="VVIW01000003">
    <property type="protein sequence ID" value="NHZ40092.1"/>
    <property type="molecule type" value="Genomic_DNA"/>
</dbReference>
<protein>
    <submittedName>
        <fullName evidence="1">Uncharacterized protein</fullName>
    </submittedName>
</protein>
<evidence type="ECO:0000313" key="2">
    <source>
        <dbReference type="Proteomes" id="UP000819052"/>
    </source>
</evidence>
<proteinExistence type="predicted"/>
<reference evidence="1 2" key="1">
    <citation type="submission" date="2019-09" db="EMBL/GenBank/DDBJ databases">
        <title>Taxonomy of Antarctic Massilia spp.: description of Massilia rubra sp. nov., Massilia aquatica sp. nov., Massilia mucilaginosa sp. nov., Massilia frigida sp. nov. isolated from streams, lakes and regoliths.</title>
        <authorList>
            <person name="Holochova P."/>
            <person name="Sedlacek I."/>
            <person name="Kralova S."/>
            <person name="Maslanova I."/>
            <person name="Busse H.-J."/>
            <person name="Stankova E."/>
            <person name="Vrbovska V."/>
            <person name="Kovarovic V."/>
            <person name="Bartak M."/>
            <person name="Svec P."/>
            <person name="Pantucek R."/>
        </authorList>
    </citation>
    <scope>NUCLEOTIDE SEQUENCE [LARGE SCALE GENOMIC DNA]</scope>
    <source>
        <strain evidence="1 2">CCM 8693</strain>
    </source>
</reference>
<organism evidence="1 2">
    <name type="scientific">Massilia aquatica</name>
    <dbReference type="NCBI Taxonomy" id="2609000"/>
    <lineage>
        <taxon>Bacteria</taxon>
        <taxon>Pseudomonadati</taxon>
        <taxon>Pseudomonadota</taxon>
        <taxon>Betaproteobacteria</taxon>
        <taxon>Burkholderiales</taxon>
        <taxon>Oxalobacteraceae</taxon>
        <taxon>Telluria group</taxon>
        <taxon>Massilia</taxon>
    </lineage>
</organism>